<evidence type="ECO:0000256" key="2">
    <source>
        <dbReference type="ARBA" id="ARBA00022694"/>
    </source>
</evidence>
<dbReference type="STRING" id="329885.A0A4U0UWB4"/>
<feature type="domain" description="F-box" evidence="5">
    <location>
        <begin position="73"/>
        <end position="116"/>
    </location>
</feature>
<keyword evidence="2" id="KW-0819">tRNA processing</keyword>
<dbReference type="PANTHER" id="PTHR13318:SF105">
    <property type="entry name" value="F-BOX_LRR-REPEAT PROTEIN 3"/>
    <property type="match status" value="1"/>
</dbReference>
<dbReference type="InterPro" id="IPR018593">
    <property type="entry name" value="tRNA-endonuc_su_Sen15"/>
</dbReference>
<comment type="caution">
    <text evidence="7">The sequence shown here is derived from an EMBL/GenBank/DDBJ whole genome shotgun (WGS) entry which is preliminary data.</text>
</comment>
<dbReference type="SUPFAM" id="SSF52047">
    <property type="entry name" value="RNI-like"/>
    <property type="match status" value="1"/>
</dbReference>
<dbReference type="Pfam" id="PF25372">
    <property type="entry name" value="DUF7885"/>
    <property type="match status" value="1"/>
</dbReference>
<dbReference type="InterPro" id="IPR032675">
    <property type="entry name" value="LRR_dom_sf"/>
</dbReference>
<feature type="domain" description="tRNA-splicing endonuclease subunit Sen15" evidence="4">
    <location>
        <begin position="664"/>
        <end position="764"/>
    </location>
</feature>
<organism evidence="7 8">
    <name type="scientific">Friedmanniomyces endolithicus</name>
    <dbReference type="NCBI Taxonomy" id="329885"/>
    <lineage>
        <taxon>Eukaryota</taxon>
        <taxon>Fungi</taxon>
        <taxon>Dikarya</taxon>
        <taxon>Ascomycota</taxon>
        <taxon>Pezizomycotina</taxon>
        <taxon>Dothideomycetes</taxon>
        <taxon>Dothideomycetidae</taxon>
        <taxon>Mycosphaerellales</taxon>
        <taxon>Teratosphaeriaceae</taxon>
        <taxon>Friedmanniomyces</taxon>
    </lineage>
</organism>
<dbReference type="GO" id="GO:0006388">
    <property type="term" value="P:tRNA splicing, via endonucleolytic cleavage and ligation"/>
    <property type="evidence" value="ECO:0007669"/>
    <property type="project" value="InterPro"/>
</dbReference>
<evidence type="ECO:0008006" key="9">
    <source>
        <dbReference type="Google" id="ProtNLM"/>
    </source>
</evidence>
<dbReference type="Pfam" id="PF12937">
    <property type="entry name" value="F-box-like"/>
    <property type="match status" value="1"/>
</dbReference>
<evidence type="ECO:0000256" key="1">
    <source>
        <dbReference type="ARBA" id="ARBA00006091"/>
    </source>
</evidence>
<dbReference type="SUPFAM" id="SSF81383">
    <property type="entry name" value="F-box domain"/>
    <property type="match status" value="1"/>
</dbReference>
<dbReference type="InterPro" id="IPR011856">
    <property type="entry name" value="tRNA_endonuc-like_dom_sf"/>
</dbReference>
<gene>
    <name evidence="7" type="ORF">B0A54_09390</name>
</gene>
<evidence type="ECO:0000259" key="6">
    <source>
        <dbReference type="Pfam" id="PF25372"/>
    </source>
</evidence>
<dbReference type="InterPro" id="IPR001810">
    <property type="entry name" value="F-box_dom"/>
</dbReference>
<evidence type="ECO:0000313" key="8">
    <source>
        <dbReference type="Proteomes" id="UP000310066"/>
    </source>
</evidence>
<protein>
    <recommendedName>
        <fullName evidence="9">F-box domain-containing protein</fullName>
    </recommendedName>
</protein>
<evidence type="ECO:0000313" key="7">
    <source>
        <dbReference type="EMBL" id="TKA40441.1"/>
    </source>
</evidence>
<feature type="compositionally biased region" description="Low complexity" evidence="3">
    <location>
        <begin position="618"/>
        <end position="637"/>
    </location>
</feature>
<feature type="region of interest" description="Disordered" evidence="3">
    <location>
        <begin position="554"/>
        <end position="638"/>
    </location>
</feature>
<feature type="region of interest" description="Disordered" evidence="3">
    <location>
        <begin position="1"/>
        <end position="48"/>
    </location>
</feature>
<reference evidence="7 8" key="1">
    <citation type="submission" date="2017-03" db="EMBL/GenBank/DDBJ databases">
        <title>Genomes of endolithic fungi from Antarctica.</title>
        <authorList>
            <person name="Coleine C."/>
            <person name="Masonjones S."/>
            <person name="Stajich J.E."/>
        </authorList>
    </citation>
    <scope>NUCLEOTIDE SEQUENCE [LARGE SCALE GENOMIC DNA]</scope>
    <source>
        <strain evidence="7 8">CCFEE 5311</strain>
    </source>
</reference>
<proteinExistence type="inferred from homology"/>
<dbReference type="GO" id="GO:0005634">
    <property type="term" value="C:nucleus"/>
    <property type="evidence" value="ECO:0007669"/>
    <property type="project" value="UniProtKB-ARBA"/>
</dbReference>
<comment type="similarity">
    <text evidence="1">Belongs to the SEN15 family.</text>
</comment>
<dbReference type="Gene3D" id="3.80.10.10">
    <property type="entry name" value="Ribonuclease Inhibitor"/>
    <property type="match status" value="2"/>
</dbReference>
<dbReference type="GO" id="GO:0019005">
    <property type="term" value="C:SCF ubiquitin ligase complex"/>
    <property type="evidence" value="ECO:0007669"/>
    <property type="project" value="TreeGrafter"/>
</dbReference>
<dbReference type="InterPro" id="IPR006553">
    <property type="entry name" value="Leu-rich_rpt_Cys-con_subtyp"/>
</dbReference>
<dbReference type="SUPFAM" id="SSF53032">
    <property type="entry name" value="tRNA-intron endonuclease catalytic domain-like"/>
    <property type="match status" value="1"/>
</dbReference>
<feature type="domain" description="tRNA-splicing endonuclease subunit Sen15" evidence="4">
    <location>
        <begin position="829"/>
        <end position="860"/>
    </location>
</feature>
<feature type="compositionally biased region" description="Acidic residues" evidence="3">
    <location>
        <begin position="569"/>
        <end position="585"/>
    </location>
</feature>
<feature type="compositionally biased region" description="Low complexity" evidence="3">
    <location>
        <begin position="9"/>
        <end position="22"/>
    </location>
</feature>
<dbReference type="Pfam" id="PF09631">
    <property type="entry name" value="Sen15"/>
    <property type="match status" value="2"/>
</dbReference>
<dbReference type="InterPro" id="IPR036167">
    <property type="entry name" value="tRNA_intron_Endo_cat-like_sf"/>
</dbReference>
<evidence type="ECO:0000259" key="5">
    <source>
        <dbReference type="Pfam" id="PF12937"/>
    </source>
</evidence>
<dbReference type="EMBL" id="NAJP01000033">
    <property type="protein sequence ID" value="TKA40441.1"/>
    <property type="molecule type" value="Genomic_DNA"/>
</dbReference>
<evidence type="ECO:0000256" key="3">
    <source>
        <dbReference type="SAM" id="MobiDB-lite"/>
    </source>
</evidence>
<dbReference type="AlphaFoldDB" id="A0A4U0UWB4"/>
<evidence type="ECO:0000259" key="4">
    <source>
        <dbReference type="Pfam" id="PF09631"/>
    </source>
</evidence>
<dbReference type="Proteomes" id="UP000310066">
    <property type="component" value="Unassembled WGS sequence"/>
</dbReference>
<dbReference type="GO" id="GO:0003676">
    <property type="term" value="F:nucleic acid binding"/>
    <property type="evidence" value="ECO:0007669"/>
    <property type="project" value="InterPro"/>
</dbReference>
<accession>A0A4U0UWB4</accession>
<dbReference type="GO" id="GO:0031146">
    <property type="term" value="P:SCF-dependent proteasomal ubiquitin-dependent protein catabolic process"/>
    <property type="evidence" value="ECO:0007669"/>
    <property type="project" value="TreeGrafter"/>
</dbReference>
<dbReference type="FunFam" id="3.40.1350.10:FF:000012">
    <property type="entry name" value="Probable tRNA-splicing endonuclease subunit sen-15"/>
    <property type="match status" value="1"/>
</dbReference>
<feature type="domain" description="F-box/LRR-repeat protein 15-like leucin rich repeat" evidence="6">
    <location>
        <begin position="204"/>
        <end position="429"/>
    </location>
</feature>
<dbReference type="SMART" id="SM00367">
    <property type="entry name" value="LRR_CC"/>
    <property type="match status" value="11"/>
</dbReference>
<name>A0A4U0UWB4_9PEZI</name>
<sequence>MSRSRRLQRMSSDSSSSSSSTSPERDVDDDNDSFMLQPNDSQSSLGVDMGLDTSITAAARMAYEERCRVSPVARLPAELLISIFARLGASSDLMSCMLVSKEWARNSVGLLWHRPAMNKWECIQSVVRSIRKADKFFAYQDLVKRLNMSTLASQVGDGCLMGMADCKRVERLTLTNCTKLTDTSLQPLVDGNRSLLALDITGLDQVTDQTMITVADHCLRLQGLNVTGCKKLTDASIQALARSCRHVKRLKFNGCSQLTDTAILTVAAYSTHLLEIDLHALQNIESPAITALLTSCPHLREVRLAHCTRVNDRAFLDVPWIPESPIIFDSLRILDLTDCNELGDKGVERIIETCPRLRNLILAKCRLITDRAVLAITKLGKNLHYIHLGHCQRITDLSVEALAKACNRIRYIDLACCSNLTDTSVTKLAGLPKLKRIGLVKCAGITDRSIYALAMGEMKGGKRMHGASVLERVHLSYCTLLTLDGIHVLLNNCLKLTHLSLTGVQAFLRDDLLSFIREAPSEFNNHQRDVFCVFSGGGVSRLREYLNQEKALALASGDSDSVTPSMAGGDDDMGLDGEMDGDGTGDSDGSNTPVISLDVHGSHPPGGTPILHGPGQGSPSTNSTSPLPSPLENNPLSGLHQFSLANKLPKDAPHPPHAHTLALQIAHNLRFQHGWTDIRLHYHPSRQAAAPSLPRPVISGIPPQRLYMHPDEQIDVLQRQREKGKAGWPDVSPEREWVVASQLQESWTLRRFAEMFDALSTVPEEKEGGALFFANSSDVNGNGTTSRSASPWSNPDGLGVVNGAGARNGESKAVNGQATAAKPNRWRTGQPKRLLLATLDDDSTVVYYIVHDGLVKPRQN</sequence>
<dbReference type="InterPro" id="IPR036047">
    <property type="entry name" value="F-box-like_dom_sf"/>
</dbReference>
<dbReference type="OrthoDB" id="10257471at2759"/>
<dbReference type="PANTHER" id="PTHR13318">
    <property type="entry name" value="PARTNER OF PAIRED, ISOFORM B-RELATED"/>
    <property type="match status" value="1"/>
</dbReference>
<dbReference type="InterPro" id="IPR057207">
    <property type="entry name" value="FBXL15_LRR"/>
</dbReference>
<dbReference type="Gene3D" id="3.40.1350.10">
    <property type="match status" value="1"/>
</dbReference>
<feature type="compositionally biased region" description="Polar residues" evidence="3">
    <location>
        <begin position="34"/>
        <end position="45"/>
    </location>
</feature>